<dbReference type="SUPFAM" id="SSF101967">
    <property type="entry name" value="Adhesin YadA, collagen-binding domain"/>
    <property type="match status" value="1"/>
</dbReference>
<accession>A0A9W7A6L4</accession>
<proteinExistence type="predicted"/>
<comment type="caution">
    <text evidence="1">The sequence shown here is derived from an EMBL/GenBank/DDBJ whole genome shotgun (WGS) entry which is preliminary data.</text>
</comment>
<dbReference type="Pfam" id="PF21300">
    <property type="entry name" value="LbR_Ice_bind"/>
    <property type="match status" value="1"/>
</dbReference>
<keyword evidence="2" id="KW-1185">Reference proteome</keyword>
<dbReference type="InterPro" id="IPR011049">
    <property type="entry name" value="Serralysin-like_metalloprot_C"/>
</dbReference>
<dbReference type="Gene3D" id="2.150.10.10">
    <property type="entry name" value="Serralysin-like metalloprotease, C-terminal"/>
    <property type="match status" value="1"/>
</dbReference>
<dbReference type="AlphaFoldDB" id="A0A9W7A6L4"/>
<gene>
    <name evidence="1" type="ORF">TrRE_jg5024</name>
</gene>
<dbReference type="Proteomes" id="UP001165082">
    <property type="component" value="Unassembled WGS sequence"/>
</dbReference>
<evidence type="ECO:0000313" key="1">
    <source>
        <dbReference type="EMBL" id="GMH66614.1"/>
    </source>
</evidence>
<dbReference type="EMBL" id="BRXZ01002623">
    <property type="protein sequence ID" value="GMH66614.1"/>
    <property type="molecule type" value="Genomic_DNA"/>
</dbReference>
<name>A0A9W7A6L4_9STRA</name>
<sequence length="271" mass="29087">MPCCMACCTCCYSIESILEHIPPELKYTVVNPRIVERHTFLHGFPRTNMFAVVINNVLVDVVRPADAHEGERWILHPGYLAVREASSRNGKKLSSISARPGERVKTFGQVVKGDMCTVEGSFNVVLGDLCKVEGDHNWVIGNMSMVKGHGNVVQGDINGVEGDLNVVAGDINNVKGHENIVEGDLSTSAVPRTLEGLGRANDGLRGTPVVLAVPVEPGVIGEEPEVRYYPTNAVKGPSTFGDVNAIIKANAPMPLGRILGDAEAKDAKNLL</sequence>
<organism evidence="1 2">
    <name type="scientific">Triparma retinervis</name>
    <dbReference type="NCBI Taxonomy" id="2557542"/>
    <lineage>
        <taxon>Eukaryota</taxon>
        <taxon>Sar</taxon>
        <taxon>Stramenopiles</taxon>
        <taxon>Ochrophyta</taxon>
        <taxon>Bolidophyceae</taxon>
        <taxon>Parmales</taxon>
        <taxon>Triparmaceae</taxon>
        <taxon>Triparma</taxon>
    </lineage>
</organism>
<protein>
    <submittedName>
        <fullName evidence="1">Uncharacterized protein</fullName>
    </submittedName>
</protein>
<evidence type="ECO:0000313" key="2">
    <source>
        <dbReference type="Proteomes" id="UP001165082"/>
    </source>
</evidence>
<reference evidence="1" key="1">
    <citation type="submission" date="2022-07" db="EMBL/GenBank/DDBJ databases">
        <title>Genome analysis of Parmales, a sister group of diatoms, reveals the evolutionary specialization of diatoms from phago-mixotrophs to photoautotrophs.</title>
        <authorList>
            <person name="Ban H."/>
            <person name="Sato S."/>
            <person name="Yoshikawa S."/>
            <person name="Kazumasa Y."/>
            <person name="Nakamura Y."/>
            <person name="Ichinomiya M."/>
            <person name="Saitoh K."/>
            <person name="Sato N."/>
            <person name="Blanc-Mathieu R."/>
            <person name="Endo H."/>
            <person name="Kuwata A."/>
            <person name="Ogata H."/>
        </authorList>
    </citation>
    <scope>NUCLEOTIDE SEQUENCE</scope>
</reference>
<dbReference type="InterPro" id="IPR048518">
    <property type="entry name" value="IBP_b_roll"/>
</dbReference>